<reference evidence="1 2" key="1">
    <citation type="journal article" date="2020" name="Cell">
        <title>Large-Scale Comparative Analyses of Tick Genomes Elucidate Their Genetic Diversity and Vector Capacities.</title>
        <authorList>
            <consortium name="Tick Genome and Microbiome Consortium (TIGMIC)"/>
            <person name="Jia N."/>
            <person name="Wang J."/>
            <person name="Shi W."/>
            <person name="Du L."/>
            <person name="Sun Y."/>
            <person name="Zhan W."/>
            <person name="Jiang J.F."/>
            <person name="Wang Q."/>
            <person name="Zhang B."/>
            <person name="Ji P."/>
            <person name="Bell-Sakyi L."/>
            <person name="Cui X.M."/>
            <person name="Yuan T.T."/>
            <person name="Jiang B.G."/>
            <person name="Yang W.F."/>
            <person name="Lam T.T."/>
            <person name="Chang Q.C."/>
            <person name="Ding S.J."/>
            <person name="Wang X.J."/>
            <person name="Zhu J.G."/>
            <person name="Ruan X.D."/>
            <person name="Zhao L."/>
            <person name="Wei J.T."/>
            <person name="Ye R.Z."/>
            <person name="Que T.C."/>
            <person name="Du C.H."/>
            <person name="Zhou Y.H."/>
            <person name="Cheng J.X."/>
            <person name="Dai P.F."/>
            <person name="Guo W.B."/>
            <person name="Han X.H."/>
            <person name="Huang E.J."/>
            <person name="Li L.F."/>
            <person name="Wei W."/>
            <person name="Gao Y.C."/>
            <person name="Liu J.Z."/>
            <person name="Shao H.Z."/>
            <person name="Wang X."/>
            <person name="Wang C.C."/>
            <person name="Yang T.C."/>
            <person name="Huo Q.B."/>
            <person name="Li W."/>
            <person name="Chen H.Y."/>
            <person name="Chen S.E."/>
            <person name="Zhou L.G."/>
            <person name="Ni X.B."/>
            <person name="Tian J.H."/>
            <person name="Sheng Y."/>
            <person name="Liu T."/>
            <person name="Pan Y.S."/>
            <person name="Xia L.Y."/>
            <person name="Li J."/>
            <person name="Zhao F."/>
            <person name="Cao W.C."/>
        </authorList>
    </citation>
    <scope>NUCLEOTIDE SEQUENCE [LARGE SCALE GENOMIC DNA]</scope>
    <source>
        <strain evidence="1">HaeL-2018</strain>
    </source>
</reference>
<dbReference type="OrthoDB" id="3039988at2759"/>
<name>A0A9J6HBQ1_HAELO</name>
<dbReference type="EMBL" id="JABSTR010003169">
    <property type="protein sequence ID" value="KAH9384804.1"/>
    <property type="molecule type" value="Genomic_DNA"/>
</dbReference>
<organism evidence="1 2">
    <name type="scientific">Haemaphysalis longicornis</name>
    <name type="common">Bush tick</name>
    <dbReference type="NCBI Taxonomy" id="44386"/>
    <lineage>
        <taxon>Eukaryota</taxon>
        <taxon>Metazoa</taxon>
        <taxon>Ecdysozoa</taxon>
        <taxon>Arthropoda</taxon>
        <taxon>Chelicerata</taxon>
        <taxon>Arachnida</taxon>
        <taxon>Acari</taxon>
        <taxon>Parasitiformes</taxon>
        <taxon>Ixodida</taxon>
        <taxon>Ixodoidea</taxon>
        <taxon>Ixodidae</taxon>
        <taxon>Haemaphysalinae</taxon>
        <taxon>Haemaphysalis</taxon>
    </lineage>
</organism>
<proteinExistence type="predicted"/>
<keyword evidence="2" id="KW-1185">Reference proteome</keyword>
<evidence type="ECO:0000313" key="2">
    <source>
        <dbReference type="Proteomes" id="UP000821853"/>
    </source>
</evidence>
<dbReference type="Proteomes" id="UP000821853">
    <property type="component" value="Unassembled WGS sequence"/>
</dbReference>
<sequence>MNVVKKKAPPSSQTTLVLRPQQGFVLIRTKPIAVTMALRVASQLTDAESNATSVELQAQKNIAVIKTSKSSAAAKLEKIRSVKKQGDDCAFVVYTLPPEDSCKGVIHNVTAGTPPEKLLANLKAEGTNIIRARMMGKSETAIIAFEGTYIPRRVLYYQTARRTAVPTCPVHRPKAQFCTTCLAIGHRADICPHARTHRYKLRHPT</sequence>
<gene>
    <name evidence="1" type="ORF">HPB48_026818</name>
</gene>
<accession>A0A9J6HBQ1</accession>
<dbReference type="VEuPathDB" id="VectorBase:HLOH_061304"/>
<evidence type="ECO:0000313" key="1">
    <source>
        <dbReference type="EMBL" id="KAH9384804.1"/>
    </source>
</evidence>
<protein>
    <submittedName>
        <fullName evidence="1">Uncharacterized protein</fullName>
    </submittedName>
</protein>
<comment type="caution">
    <text evidence="1">The sequence shown here is derived from an EMBL/GenBank/DDBJ whole genome shotgun (WGS) entry which is preliminary data.</text>
</comment>
<dbReference type="AlphaFoldDB" id="A0A9J6HBQ1"/>